<dbReference type="EMBL" id="MZGV01000025">
    <property type="protein sequence ID" value="OPJ61093.1"/>
    <property type="molecule type" value="Genomic_DNA"/>
</dbReference>
<dbReference type="SUPFAM" id="SSF55874">
    <property type="entry name" value="ATPase domain of HSP90 chaperone/DNA topoisomerase II/histidine kinase"/>
    <property type="match status" value="1"/>
</dbReference>
<dbReference type="PRINTS" id="PR00344">
    <property type="entry name" value="BCTRLSENSOR"/>
</dbReference>
<sequence length="614" mass="71620">MQKEIDDIISFVKLCSLLLCAIIFYSNFKKITSYHTNKKYFFYNSHMLSLSLFMICGAVFTLWLIFKRISLQHKLKYVEYAEYFIYITVFSLVIYLTKAYQSNYKFLFLLVIITSTIQFGMKFGIIVTIISSLIILSMDIFYLPYAYVNKYFENDFIIVAVFLLVMIPLGHYVKFEMDYLKKKEEELTNLNNELIRKDNDRKSIEQSILKNELCFNLLFENSREAIIVHTKDEIIYTNTSAAKMFGVTNENEIKLKSINNLLCNDDDKEDFRAKMDKLYERKMDMLTFENMVLLDNKPKTVKNISTYFVYEGKATILTILEDITSEKQIEKLESDVKKNVQLLIESRNYNQIITEFFSNISHELKTPLNVIYTALQVLRITNGIDKESISKREKYEDIIRQNCYRLMRLINNLLDITKYDSGFLKLCLKNYDIVEMVENIVLSVVPYAESRDIELIFDTEVEEKTAALDADMMERVILNLLSNAIKFTGSKGKILVNLYDFGDYVKVSVKDNGIGIPKEKIKSIFNRFEQIDKSLTRNREGTGIGLSLVKSFVELHKGTIEVNSEEGKGSEFIVTIPINIIDSTQKDTDNKEYGKSYIERINIEFSDIYSSRNE</sequence>
<dbReference type="Gene3D" id="1.10.287.130">
    <property type="match status" value="1"/>
</dbReference>
<dbReference type="SMART" id="SM00388">
    <property type="entry name" value="HisKA"/>
    <property type="match status" value="1"/>
</dbReference>
<dbReference type="GO" id="GO:0000155">
    <property type="term" value="F:phosphorelay sensor kinase activity"/>
    <property type="evidence" value="ECO:0007669"/>
    <property type="project" value="InterPro"/>
</dbReference>
<keyword evidence="5" id="KW-0547">Nucleotide-binding</keyword>
<dbReference type="Pfam" id="PF02518">
    <property type="entry name" value="HATPase_c"/>
    <property type="match status" value="1"/>
</dbReference>
<dbReference type="EC" id="2.7.13.3" evidence="2"/>
<dbReference type="Gene3D" id="3.30.450.20">
    <property type="entry name" value="PAS domain"/>
    <property type="match status" value="1"/>
</dbReference>
<dbReference type="PANTHER" id="PTHR43547">
    <property type="entry name" value="TWO-COMPONENT HISTIDINE KINASE"/>
    <property type="match status" value="1"/>
</dbReference>
<keyword evidence="8" id="KW-0902">Two-component regulatory system</keyword>
<name>A0A1V4IMH6_9CLOT</name>
<dbReference type="CDD" id="cd16922">
    <property type="entry name" value="HATPase_EvgS-ArcB-TorS-like"/>
    <property type="match status" value="1"/>
</dbReference>
<accession>A0A1V4IMH6</accession>
<dbReference type="InterPro" id="IPR035965">
    <property type="entry name" value="PAS-like_dom_sf"/>
</dbReference>
<dbReference type="Pfam" id="PF13188">
    <property type="entry name" value="PAS_8"/>
    <property type="match status" value="1"/>
</dbReference>
<dbReference type="InterPro" id="IPR004358">
    <property type="entry name" value="Sig_transdc_His_kin-like_C"/>
</dbReference>
<evidence type="ECO:0000256" key="2">
    <source>
        <dbReference type="ARBA" id="ARBA00012438"/>
    </source>
</evidence>
<keyword evidence="10" id="KW-1133">Transmembrane helix</keyword>
<feature type="transmembrane region" description="Helical" evidence="10">
    <location>
        <begin position="7"/>
        <end position="26"/>
    </location>
</feature>
<organism evidence="12 13">
    <name type="scientific">Clostridium oryzae</name>
    <dbReference type="NCBI Taxonomy" id="1450648"/>
    <lineage>
        <taxon>Bacteria</taxon>
        <taxon>Bacillati</taxon>
        <taxon>Bacillota</taxon>
        <taxon>Clostridia</taxon>
        <taxon>Eubacteriales</taxon>
        <taxon>Clostridiaceae</taxon>
        <taxon>Clostridium</taxon>
    </lineage>
</organism>
<dbReference type="NCBIfam" id="TIGR00229">
    <property type="entry name" value="sensory_box"/>
    <property type="match status" value="1"/>
</dbReference>
<dbReference type="SMART" id="SM00387">
    <property type="entry name" value="HATPase_c"/>
    <property type="match status" value="1"/>
</dbReference>
<evidence type="ECO:0000256" key="9">
    <source>
        <dbReference type="SAM" id="Coils"/>
    </source>
</evidence>
<evidence type="ECO:0000256" key="10">
    <source>
        <dbReference type="SAM" id="Phobius"/>
    </source>
</evidence>
<dbReference type="CDD" id="cd00082">
    <property type="entry name" value="HisKA"/>
    <property type="match status" value="1"/>
</dbReference>
<keyword evidence="9" id="KW-0175">Coiled coil</keyword>
<dbReference type="OrthoDB" id="9813394at2"/>
<dbReference type="InterPro" id="IPR036097">
    <property type="entry name" value="HisK_dim/P_sf"/>
</dbReference>
<keyword evidence="7" id="KW-0067">ATP-binding</keyword>
<feature type="transmembrane region" description="Helical" evidence="10">
    <location>
        <begin position="156"/>
        <end position="173"/>
    </location>
</feature>
<dbReference type="SUPFAM" id="SSF55785">
    <property type="entry name" value="PYP-like sensor domain (PAS domain)"/>
    <property type="match status" value="1"/>
</dbReference>
<evidence type="ECO:0000256" key="3">
    <source>
        <dbReference type="ARBA" id="ARBA00022553"/>
    </source>
</evidence>
<gene>
    <name evidence="12" type="primary">todS_2</name>
    <name evidence="12" type="ORF">CLORY_24910</name>
</gene>
<keyword evidence="10" id="KW-0472">Membrane</keyword>
<keyword evidence="13" id="KW-1185">Reference proteome</keyword>
<evidence type="ECO:0000256" key="8">
    <source>
        <dbReference type="ARBA" id="ARBA00023012"/>
    </source>
</evidence>
<dbReference type="PROSITE" id="PS50109">
    <property type="entry name" value="HIS_KIN"/>
    <property type="match status" value="1"/>
</dbReference>
<proteinExistence type="predicted"/>
<dbReference type="InterPro" id="IPR000014">
    <property type="entry name" value="PAS"/>
</dbReference>
<dbReference type="AlphaFoldDB" id="A0A1V4IMH6"/>
<dbReference type="InterPro" id="IPR003661">
    <property type="entry name" value="HisK_dim/P_dom"/>
</dbReference>
<evidence type="ECO:0000259" key="11">
    <source>
        <dbReference type="PROSITE" id="PS50109"/>
    </source>
</evidence>
<feature type="transmembrane region" description="Helical" evidence="10">
    <location>
        <begin position="46"/>
        <end position="65"/>
    </location>
</feature>
<evidence type="ECO:0000256" key="4">
    <source>
        <dbReference type="ARBA" id="ARBA00022679"/>
    </source>
</evidence>
<feature type="coiled-coil region" evidence="9">
    <location>
        <begin position="173"/>
        <end position="207"/>
    </location>
</feature>
<dbReference type="InterPro" id="IPR003594">
    <property type="entry name" value="HATPase_dom"/>
</dbReference>
<feature type="domain" description="Histidine kinase" evidence="11">
    <location>
        <begin position="359"/>
        <end position="580"/>
    </location>
</feature>
<evidence type="ECO:0000256" key="7">
    <source>
        <dbReference type="ARBA" id="ARBA00022840"/>
    </source>
</evidence>
<dbReference type="Pfam" id="PF00512">
    <property type="entry name" value="HisKA"/>
    <property type="match status" value="1"/>
</dbReference>
<evidence type="ECO:0000256" key="6">
    <source>
        <dbReference type="ARBA" id="ARBA00022777"/>
    </source>
</evidence>
<dbReference type="SUPFAM" id="SSF47384">
    <property type="entry name" value="Homodimeric domain of signal transducing histidine kinase"/>
    <property type="match status" value="1"/>
</dbReference>
<feature type="transmembrane region" description="Helical" evidence="10">
    <location>
        <begin position="126"/>
        <end position="144"/>
    </location>
</feature>
<feature type="transmembrane region" description="Helical" evidence="10">
    <location>
        <begin position="77"/>
        <end position="96"/>
    </location>
</feature>
<dbReference type="InterPro" id="IPR036890">
    <property type="entry name" value="HATPase_C_sf"/>
</dbReference>
<comment type="caution">
    <text evidence="12">The sequence shown here is derived from an EMBL/GenBank/DDBJ whole genome shotgun (WGS) entry which is preliminary data.</text>
</comment>
<dbReference type="FunFam" id="3.30.565.10:FF:000037">
    <property type="entry name" value="Hybrid sensor histidine kinase/response regulator"/>
    <property type="match status" value="1"/>
</dbReference>
<evidence type="ECO:0000313" key="13">
    <source>
        <dbReference type="Proteomes" id="UP000190080"/>
    </source>
</evidence>
<keyword evidence="10" id="KW-0812">Transmembrane</keyword>
<evidence type="ECO:0000256" key="1">
    <source>
        <dbReference type="ARBA" id="ARBA00000085"/>
    </source>
</evidence>
<reference evidence="12 13" key="1">
    <citation type="submission" date="2017-03" db="EMBL/GenBank/DDBJ databases">
        <title>Genome sequence of Clostridium oryzae DSM 28571.</title>
        <authorList>
            <person name="Poehlein A."/>
            <person name="Daniel R."/>
        </authorList>
    </citation>
    <scope>NUCLEOTIDE SEQUENCE [LARGE SCALE GENOMIC DNA]</scope>
    <source>
        <strain evidence="12 13">DSM 28571</strain>
    </source>
</reference>
<evidence type="ECO:0000256" key="5">
    <source>
        <dbReference type="ARBA" id="ARBA00022741"/>
    </source>
</evidence>
<dbReference type="STRING" id="1450648.CLORY_24910"/>
<dbReference type="InterPro" id="IPR005467">
    <property type="entry name" value="His_kinase_dom"/>
</dbReference>
<dbReference type="Proteomes" id="UP000190080">
    <property type="component" value="Unassembled WGS sequence"/>
</dbReference>
<dbReference type="Gene3D" id="3.30.565.10">
    <property type="entry name" value="Histidine kinase-like ATPase, C-terminal domain"/>
    <property type="match status" value="1"/>
</dbReference>
<keyword evidence="3" id="KW-0597">Phosphoprotein</keyword>
<evidence type="ECO:0000313" key="12">
    <source>
        <dbReference type="EMBL" id="OPJ61093.1"/>
    </source>
</evidence>
<keyword evidence="6 12" id="KW-0418">Kinase</keyword>
<dbReference type="GO" id="GO:0005524">
    <property type="term" value="F:ATP binding"/>
    <property type="evidence" value="ECO:0007669"/>
    <property type="project" value="UniProtKB-KW"/>
</dbReference>
<comment type="catalytic activity">
    <reaction evidence="1">
        <text>ATP + protein L-histidine = ADP + protein N-phospho-L-histidine.</text>
        <dbReference type="EC" id="2.7.13.3"/>
    </reaction>
</comment>
<keyword evidence="4 12" id="KW-0808">Transferase</keyword>
<dbReference type="PANTHER" id="PTHR43547:SF2">
    <property type="entry name" value="HYBRID SIGNAL TRANSDUCTION HISTIDINE KINASE C"/>
    <property type="match status" value="1"/>
</dbReference>
<feature type="transmembrane region" description="Helical" evidence="10">
    <location>
        <begin position="102"/>
        <end position="119"/>
    </location>
</feature>
<protein>
    <recommendedName>
        <fullName evidence="2">histidine kinase</fullName>
        <ecNumber evidence="2">2.7.13.3</ecNumber>
    </recommendedName>
</protein>